<feature type="domain" description="DNA-directed DNA polymerase family B multifunctional" evidence="12">
    <location>
        <begin position="455"/>
        <end position="563"/>
    </location>
</feature>
<dbReference type="GeneID" id="16836152"/>
<evidence type="ECO:0000256" key="10">
    <source>
        <dbReference type="ARBA" id="ARBA00023125"/>
    </source>
</evidence>
<keyword evidence="7" id="KW-0378">Hydrolase</keyword>
<keyword evidence="15" id="KW-1185">Reference proteome</keyword>
<dbReference type="Gene3D" id="1.10.287.690">
    <property type="entry name" value="Helix hairpin bin"/>
    <property type="match status" value="1"/>
</dbReference>
<dbReference type="InterPro" id="IPR050240">
    <property type="entry name" value="DNA_pol_type-B"/>
</dbReference>
<dbReference type="GO" id="GO:0003887">
    <property type="term" value="F:DNA-directed DNA polymerase activity"/>
    <property type="evidence" value="ECO:0007669"/>
    <property type="project" value="UniProtKB-KW"/>
</dbReference>
<keyword evidence="10" id="KW-0238">DNA-binding</keyword>
<dbReference type="Pfam" id="PF00136">
    <property type="entry name" value="DNA_pol_B"/>
    <property type="match status" value="1"/>
</dbReference>
<dbReference type="GO" id="GO:0006261">
    <property type="term" value="P:DNA-templated DNA replication"/>
    <property type="evidence" value="ECO:0007669"/>
    <property type="project" value="TreeGrafter"/>
</dbReference>
<dbReference type="Gene3D" id="3.30.342.10">
    <property type="entry name" value="DNA Polymerase, chain B, domain 1"/>
    <property type="match status" value="1"/>
</dbReference>
<dbReference type="InterPro" id="IPR036397">
    <property type="entry name" value="RNaseH_sf"/>
</dbReference>
<dbReference type="InterPro" id="IPR006172">
    <property type="entry name" value="DNA-dir_DNA_pol_B"/>
</dbReference>
<dbReference type="InterPro" id="IPR006133">
    <property type="entry name" value="DNA-dir_DNA_pol_B_exonuc"/>
</dbReference>
<dbReference type="GO" id="GO:0004518">
    <property type="term" value="F:nuclease activity"/>
    <property type="evidence" value="ECO:0007669"/>
    <property type="project" value="UniProtKB-KW"/>
</dbReference>
<dbReference type="OrthoDB" id="165at10239"/>
<keyword evidence="6" id="KW-0540">Nuclease</keyword>
<evidence type="ECO:0000256" key="4">
    <source>
        <dbReference type="ARBA" id="ARBA00022695"/>
    </source>
</evidence>
<organism evidence="14 15">
    <name type="scientific">Klebsiella phage 0507-KN2-1</name>
    <name type="common">Taipeivirus 0507KN21</name>
    <dbReference type="NCBI Taxonomy" id="2991282"/>
    <lineage>
        <taxon>Viruses</taxon>
        <taxon>Duplodnaviria</taxon>
        <taxon>Heunggongvirae</taxon>
        <taxon>Uroviricota</taxon>
        <taxon>Caudoviricetes</taxon>
        <taxon>Pantevenvirales</taxon>
        <taxon>Ackermannviridae</taxon>
        <taxon>Taipeivirus</taxon>
        <taxon>Taipeivirus 0507KN21</taxon>
    </lineage>
</organism>
<evidence type="ECO:0000256" key="9">
    <source>
        <dbReference type="ARBA" id="ARBA00023109"/>
    </source>
</evidence>
<dbReference type="SUPFAM" id="SSF56672">
    <property type="entry name" value="DNA/RNA polymerases"/>
    <property type="match status" value="1"/>
</dbReference>
<dbReference type="EC" id="2.7.7.7" evidence="2"/>
<reference evidence="14 15" key="1">
    <citation type="journal article" date="2013" name="PLoS ONE">
        <title>Isolation of a Bacteriophage Specific for a New Capsular Type of Klebsiella pneumoniae and Characterization of Its Polysaccharide Depolymerase.</title>
        <authorList>
            <person name="Hsu C.R."/>
            <person name="Lin T.L."/>
            <person name="Pan Y.J."/>
            <person name="Hsieh P.F."/>
            <person name="Wang J.T."/>
        </authorList>
    </citation>
    <scope>NUCLEOTIDE SEQUENCE [LARGE SCALE GENOMIC DNA]</scope>
    <source>
        <strain evidence="14 15">0507-KN2-1</strain>
    </source>
</reference>
<keyword evidence="4" id="KW-0548">Nucleotidyltransferase</keyword>
<dbReference type="GO" id="GO:0000166">
    <property type="term" value="F:nucleotide binding"/>
    <property type="evidence" value="ECO:0007669"/>
    <property type="project" value="InterPro"/>
</dbReference>
<keyword evidence="9" id="KW-1194">Viral DNA replication</keyword>
<sequence>MVNEPSSAKLWERANGTDNLENTMTVFYTNVARQGNDLLVRIADDMGNRRMLKKKFEPTLYLPTADYSNVEKVGLLNEPLISKKFASMRDADNYMEEYKDVEGAAIYGQTDYAYQFIAHSFPGTIQPDYNNIHIANLDIEVFSAGWVDGQMTKGPFPHPTIELQTFKGSAARVRQFHKRILANHAFVREHFPGSFISNNVTDQFPIIDANGKITQNMNAAFPITLIQLQDLTNNKYMVWGMPCSKDRHKFKYDPNDEEIGGLEVEYQEFTTEQDLLRSFVDYWEARAFDCWTGWNIEQFDSPYLVERCMQVLGEADTNRLSPWGKIKKRIIRDKKGDITTYQFVGCPMLDYLQVYKKHTYTTRERYSLDWIAYCELGEKKMDYSESKSLFDLYFNDYCKHTRYGIKDVKLVWRLEQKLRLIQLMFVLAYRTKSNFEDGLGTVAPWLAMCYYKLYEKGIVPKVQRVYDGPTNFEGAYVMEVAPGIYYWVFSEDLNSLYPHIIQQYNLGPETIIGDKHTRREIIEAMCEELAAKMNDMTTPMHKRRHMKNLHDKLLRAIDERLQVVDELVALGEFRFETLVRYNVSFTPNVQFFSNEKMSFLSEIMRGIYADRKGEKAKGLKYEQWAGWCKEMSKGDFHLESAMKSRYFDQDWYEEHKNIDLDHLSEVMRKWEDLGVAQDTLQQGLKILMNAGYGAISNVWFKEYFNLNIAEAITTSGQLINKWNKRYTDDYLNGLCGTSGLDYVIAGDTDSNYICIERLVKKLWEGETDHHKLVDNIDQWIKENYQPKTNEWAQMLCNTMNGYEQRMVWEREVIASAAVWRAKKMYCMAVYDSEGIKYEKPKIKFKGLEARKSTTPEWCRERLIKCYERILLGTESEVQDLIKTYKDEYMKLSVDDIAKASGVSDIEKCVAPDGSFISGAHFAAKACVGYNRLVEKHEELDLPLIESGDKVNIVLLKAGNPFGQNYFAYPEFFPEELDMAKWVDYNTAFEKSFIEPIQSILTVVGWSHKRRVNLLAMMGKKG</sequence>
<organismHost>
    <name type="scientific">Klebsiella</name>
    <dbReference type="NCBI Taxonomy" id="570"/>
</organismHost>
<dbReference type="KEGG" id="vg:16836152"/>
<dbReference type="InterPro" id="IPR023211">
    <property type="entry name" value="DNA_pol_palm_dom_sf"/>
</dbReference>
<evidence type="ECO:0000259" key="13">
    <source>
        <dbReference type="Pfam" id="PF03104"/>
    </source>
</evidence>
<evidence type="ECO:0000256" key="11">
    <source>
        <dbReference type="ARBA" id="ARBA00049244"/>
    </source>
</evidence>
<evidence type="ECO:0000256" key="5">
    <source>
        <dbReference type="ARBA" id="ARBA00022705"/>
    </source>
</evidence>
<dbReference type="Gene3D" id="3.40.1820.10">
    <property type="entry name" value="DnaQ-like 3'-5' exonuclease"/>
    <property type="match status" value="1"/>
</dbReference>
<evidence type="ECO:0000259" key="12">
    <source>
        <dbReference type="Pfam" id="PF00136"/>
    </source>
</evidence>
<evidence type="ECO:0000313" key="15">
    <source>
        <dbReference type="Proteomes" id="UP000015925"/>
    </source>
</evidence>
<keyword evidence="3" id="KW-0808">Transferase</keyword>
<dbReference type="PANTHER" id="PTHR10322:SF23">
    <property type="entry name" value="DNA POLYMERASE DELTA CATALYTIC SUBUNIT"/>
    <property type="match status" value="1"/>
</dbReference>
<dbReference type="InterPro" id="IPR043502">
    <property type="entry name" value="DNA/RNA_pol_sf"/>
</dbReference>
<dbReference type="Gene3D" id="3.90.1600.10">
    <property type="entry name" value="Palm domain of DNA polymerase"/>
    <property type="match status" value="2"/>
</dbReference>
<dbReference type="GO" id="GO:0003677">
    <property type="term" value="F:DNA binding"/>
    <property type="evidence" value="ECO:0007669"/>
    <property type="project" value="UniProtKB-KW"/>
</dbReference>
<name>S6C380_BPK05</name>
<dbReference type="GO" id="GO:0039693">
    <property type="term" value="P:viral DNA genome replication"/>
    <property type="evidence" value="ECO:0007669"/>
    <property type="project" value="UniProtKB-KW"/>
</dbReference>
<dbReference type="SUPFAM" id="SSF53098">
    <property type="entry name" value="Ribonuclease H-like"/>
    <property type="match status" value="1"/>
</dbReference>
<proteinExistence type="inferred from homology"/>
<dbReference type="SMART" id="SM00486">
    <property type="entry name" value="POLBc"/>
    <property type="match status" value="1"/>
</dbReference>
<evidence type="ECO:0000256" key="2">
    <source>
        <dbReference type="ARBA" id="ARBA00012417"/>
    </source>
</evidence>
<feature type="domain" description="DNA-directed DNA polymerase family B exonuclease" evidence="13">
    <location>
        <begin position="230"/>
        <end position="369"/>
    </location>
</feature>
<dbReference type="InterPro" id="IPR006134">
    <property type="entry name" value="DNA-dir_DNA_pol_B_multi_dom"/>
</dbReference>
<dbReference type="PANTHER" id="PTHR10322">
    <property type="entry name" value="DNA POLYMERASE CATALYTIC SUBUNIT"/>
    <property type="match status" value="1"/>
</dbReference>
<dbReference type="RefSeq" id="YP_008532034.1">
    <property type="nucleotide sequence ID" value="NC_022343.1"/>
</dbReference>
<comment type="catalytic activity">
    <reaction evidence="11">
        <text>DNA(n) + a 2'-deoxyribonucleoside 5'-triphosphate = DNA(n+1) + diphosphate</text>
        <dbReference type="Rhea" id="RHEA:22508"/>
        <dbReference type="Rhea" id="RHEA-COMP:17339"/>
        <dbReference type="Rhea" id="RHEA-COMP:17340"/>
        <dbReference type="ChEBI" id="CHEBI:33019"/>
        <dbReference type="ChEBI" id="CHEBI:61560"/>
        <dbReference type="ChEBI" id="CHEBI:173112"/>
        <dbReference type="EC" id="2.7.7.7"/>
    </reaction>
</comment>
<evidence type="ECO:0000313" key="14">
    <source>
        <dbReference type="EMBL" id="BAN78433.1"/>
    </source>
</evidence>
<keyword evidence="5" id="KW-0235">DNA replication</keyword>
<evidence type="ECO:0000256" key="7">
    <source>
        <dbReference type="ARBA" id="ARBA00022801"/>
    </source>
</evidence>
<dbReference type="InterPro" id="IPR012337">
    <property type="entry name" value="RNaseH-like_sf"/>
</dbReference>
<evidence type="ECO:0000256" key="6">
    <source>
        <dbReference type="ARBA" id="ARBA00022722"/>
    </source>
</evidence>
<dbReference type="Pfam" id="PF03104">
    <property type="entry name" value="DNA_pol_B_exo1"/>
    <property type="match status" value="1"/>
</dbReference>
<dbReference type="Gene3D" id="1.20.1280.300">
    <property type="match status" value="1"/>
</dbReference>
<keyword evidence="8" id="KW-0239">DNA-directed DNA polymerase</keyword>
<dbReference type="GO" id="GO:0016787">
    <property type="term" value="F:hydrolase activity"/>
    <property type="evidence" value="ECO:0007669"/>
    <property type="project" value="UniProtKB-KW"/>
</dbReference>
<evidence type="ECO:0000256" key="1">
    <source>
        <dbReference type="ARBA" id="ARBA00005755"/>
    </source>
</evidence>
<dbReference type="Proteomes" id="UP000015925">
    <property type="component" value="Segment"/>
</dbReference>
<protein>
    <recommendedName>
        <fullName evidence="2">DNA-directed DNA polymerase</fullName>
        <ecNumber evidence="2">2.7.7.7</ecNumber>
    </recommendedName>
</protein>
<accession>S6C380</accession>
<comment type="similarity">
    <text evidence="1">Belongs to the DNA polymerase type-B family.</text>
</comment>
<dbReference type="Gene3D" id="3.30.420.10">
    <property type="entry name" value="Ribonuclease H-like superfamily/Ribonuclease H"/>
    <property type="match status" value="1"/>
</dbReference>
<dbReference type="EMBL" id="AB797215">
    <property type="protein sequence ID" value="BAN78433.1"/>
    <property type="molecule type" value="Genomic_DNA"/>
</dbReference>
<evidence type="ECO:0000256" key="8">
    <source>
        <dbReference type="ARBA" id="ARBA00022932"/>
    </source>
</evidence>
<evidence type="ECO:0000256" key="3">
    <source>
        <dbReference type="ARBA" id="ARBA00022679"/>
    </source>
</evidence>